<dbReference type="AlphaFoldDB" id="A0A081BR26"/>
<dbReference type="InterPro" id="IPR003722">
    <property type="entry name" value="Cbl_synth_CobH/CbiC"/>
</dbReference>
<dbReference type="SUPFAM" id="SSF63965">
    <property type="entry name" value="Precorrin-8X methylmutase CbiC/CobH"/>
    <property type="match status" value="1"/>
</dbReference>
<dbReference type="Pfam" id="PF02570">
    <property type="entry name" value="CbiC"/>
    <property type="match status" value="1"/>
</dbReference>
<proteinExistence type="inferred from homology"/>
<keyword evidence="7" id="KW-1185">Reference proteome</keyword>
<dbReference type="PANTHER" id="PTHR43588">
    <property type="entry name" value="COBALT-PRECORRIN-8 METHYLMUTASE"/>
    <property type="match status" value="1"/>
</dbReference>
<evidence type="ECO:0000256" key="1">
    <source>
        <dbReference type="ARBA" id="ARBA00004953"/>
    </source>
</evidence>
<accession>A0A081BR26</accession>
<gene>
    <name evidence="6" type="ORF">U14_05131</name>
</gene>
<evidence type="ECO:0000256" key="2">
    <source>
        <dbReference type="ARBA" id="ARBA00009774"/>
    </source>
</evidence>
<dbReference type="Gene3D" id="3.40.50.10230">
    <property type="entry name" value="Cobalamin biosynthesis CobH/CbiC, precorrin-8X methylmutase"/>
    <property type="match status" value="1"/>
</dbReference>
<evidence type="ECO:0000256" key="4">
    <source>
        <dbReference type="ARBA" id="ARBA00023235"/>
    </source>
</evidence>
<comment type="similarity">
    <text evidence="2">Belongs to the CobH/CbiC family.</text>
</comment>
<dbReference type="EMBL" id="DF820460">
    <property type="protein sequence ID" value="GAK53857.1"/>
    <property type="molecule type" value="Genomic_DNA"/>
</dbReference>
<dbReference type="UniPathway" id="UPA00148"/>
<organism evidence="6 7">
    <name type="scientific">Candidatus Moduliflexus flocculans</name>
    <dbReference type="NCBI Taxonomy" id="1499966"/>
    <lineage>
        <taxon>Bacteria</taxon>
        <taxon>Candidatus Moduliflexota</taxon>
        <taxon>Candidatus Moduliflexia</taxon>
        <taxon>Candidatus Moduliflexales</taxon>
        <taxon>Candidatus Moduliflexaceae</taxon>
    </lineage>
</organism>
<evidence type="ECO:0000259" key="5">
    <source>
        <dbReference type="Pfam" id="PF02570"/>
    </source>
</evidence>
<evidence type="ECO:0000313" key="6">
    <source>
        <dbReference type="EMBL" id="GAK53857.1"/>
    </source>
</evidence>
<sequence>MIHTTGDFEYQRLVEIKPSAIEAGIEAIQGGCRIVTDTQMAFAGINKRALEKANCRIDCYIAHDGVRKIAEAQGTTRAMAAVDFALQGGVDIFVIGNAPTALFRLAEHIEQTGIAPELVIGVPVGFVGAAESKEAFRKLNVPSITTIGTKGGSNVAAAIMNAIIYMAVGRE</sequence>
<keyword evidence="3" id="KW-0169">Cobalamin biosynthesis</keyword>
<dbReference type="PANTHER" id="PTHR43588:SF1">
    <property type="entry name" value="COBALT-PRECORRIN-8 METHYLMUTASE"/>
    <property type="match status" value="1"/>
</dbReference>
<evidence type="ECO:0000313" key="7">
    <source>
        <dbReference type="Proteomes" id="UP000030700"/>
    </source>
</evidence>
<dbReference type="HOGENOM" id="CLU_084703_1_1_0"/>
<evidence type="ECO:0000256" key="3">
    <source>
        <dbReference type="ARBA" id="ARBA00022573"/>
    </source>
</evidence>
<protein>
    <submittedName>
        <fullName evidence="6">Precorrin-8X methylmutase</fullName>
    </submittedName>
</protein>
<comment type="pathway">
    <text evidence="1">Cofactor biosynthesis; adenosylcobalamin biosynthesis.</text>
</comment>
<reference evidence="6 7" key="1">
    <citation type="journal article" date="2015" name="PeerJ">
        <title>First genomic representation of candidate bacterial phylum KSB3 points to enhanced environmental sensing as a trigger of wastewater bulking.</title>
        <authorList>
            <person name="Sekiguchi Y."/>
            <person name="Ohashi A."/>
            <person name="Parks D.H."/>
            <person name="Yamauchi T."/>
            <person name="Tyson G.W."/>
            <person name="Hugenholtz P."/>
        </authorList>
    </citation>
    <scope>NUCLEOTIDE SEQUENCE [LARGE SCALE GENOMIC DNA]</scope>
</reference>
<name>A0A081BR26_9BACT</name>
<dbReference type="InterPro" id="IPR036588">
    <property type="entry name" value="CobH/CbiC_sf"/>
</dbReference>
<dbReference type="Proteomes" id="UP000030700">
    <property type="component" value="Unassembled WGS sequence"/>
</dbReference>
<keyword evidence="4" id="KW-0413">Isomerase</keyword>
<dbReference type="GO" id="GO:0016993">
    <property type="term" value="F:precorrin-8X methylmutase activity"/>
    <property type="evidence" value="ECO:0007669"/>
    <property type="project" value="InterPro"/>
</dbReference>
<dbReference type="STRING" id="1499966.U14_05131"/>
<dbReference type="GO" id="GO:0009236">
    <property type="term" value="P:cobalamin biosynthetic process"/>
    <property type="evidence" value="ECO:0007669"/>
    <property type="project" value="UniProtKB-UniPathway"/>
</dbReference>
<feature type="domain" description="Cobalamin biosynthesis precorrin-8X methylmutase CobH/CbiC" evidence="5">
    <location>
        <begin position="1"/>
        <end position="166"/>
    </location>
</feature>